<evidence type="ECO:0000313" key="3">
    <source>
        <dbReference type="EMBL" id="OIP71755.1"/>
    </source>
</evidence>
<protein>
    <submittedName>
        <fullName evidence="3">Polysaccharide pyruvyl transferase CsaB</fullName>
    </submittedName>
</protein>
<reference evidence="3 5" key="1">
    <citation type="journal article" date="2016" name="Environ. Microbiol.">
        <title>Genomic resolution of a cold subsurface aquifer community provides metabolic insights for novel microbes adapted to high CO concentrations.</title>
        <authorList>
            <person name="Probst A.J."/>
            <person name="Castelle C.J."/>
            <person name="Singh A."/>
            <person name="Brown C.T."/>
            <person name="Anantharaman K."/>
            <person name="Sharon I."/>
            <person name="Hug L.A."/>
            <person name="Burstein D."/>
            <person name="Emerson J.B."/>
            <person name="Thomas B.C."/>
            <person name="Banfield J.F."/>
        </authorList>
    </citation>
    <scope>NUCLEOTIDE SEQUENCE [LARGE SCALE GENOMIC DNA]</scope>
    <source>
        <strain evidence="3">CG2_30_33_13</strain>
    </source>
</reference>
<dbReference type="NCBIfam" id="TIGR03609">
    <property type="entry name" value="S_layer_CsaB"/>
    <property type="match status" value="1"/>
</dbReference>
<dbReference type="EMBL" id="PFTV01000007">
    <property type="protein sequence ID" value="PJB58111.1"/>
    <property type="molecule type" value="Genomic_DNA"/>
</dbReference>
<evidence type="ECO:0000313" key="5">
    <source>
        <dbReference type="Proteomes" id="UP000182763"/>
    </source>
</evidence>
<reference evidence="4 6" key="2">
    <citation type="submission" date="2017-09" db="EMBL/GenBank/DDBJ databases">
        <title>Depth-based differentiation of microbial function through sediment-hosted aquifers and enrichment of novel symbionts in the deep terrestrial subsurface.</title>
        <authorList>
            <person name="Probst A.J."/>
            <person name="Ladd B."/>
            <person name="Jarett J.K."/>
            <person name="Geller-Mcgrath D.E."/>
            <person name="Sieber C.M."/>
            <person name="Emerson J.B."/>
            <person name="Anantharaman K."/>
            <person name="Thomas B.C."/>
            <person name="Malmstrom R."/>
            <person name="Stieglmeier M."/>
            <person name="Klingl A."/>
            <person name="Woyke T."/>
            <person name="Ryan C.M."/>
            <person name="Banfield J.F."/>
        </authorList>
    </citation>
    <scope>NUCLEOTIDE SEQUENCE [LARGE SCALE GENOMIC DNA]</scope>
    <source>
        <strain evidence="4">CG_4_9_14_3_um_filter_33_16</strain>
    </source>
</reference>
<dbReference type="SUPFAM" id="SSF53756">
    <property type="entry name" value="UDP-Glycosyltransferase/glycogen phosphorylase"/>
    <property type="match status" value="1"/>
</dbReference>
<dbReference type="Proteomes" id="UP000182763">
    <property type="component" value="Unassembled WGS sequence"/>
</dbReference>
<dbReference type="InterPro" id="IPR007345">
    <property type="entry name" value="Polysacch_pyruvyl_Trfase"/>
</dbReference>
<dbReference type="InterPro" id="IPR019896">
    <property type="entry name" value="Polysacch_pyruvyl_Trfase_CsaB"/>
</dbReference>
<accession>A0A2M8CGF3</accession>
<feature type="coiled-coil region" evidence="1">
    <location>
        <begin position="330"/>
        <end position="361"/>
    </location>
</feature>
<gene>
    <name evidence="4" type="primary">csaB</name>
    <name evidence="3" type="ORF">AUK42_03090</name>
    <name evidence="4" type="ORF">CO097_00230</name>
</gene>
<keyword evidence="3" id="KW-0808">Transferase</keyword>
<accession>A0A1J5GHI8</accession>
<feature type="domain" description="Polysaccharide pyruvyl transferase" evidence="2">
    <location>
        <begin position="20"/>
        <end position="307"/>
    </location>
</feature>
<dbReference type="EMBL" id="MNYY01000059">
    <property type="protein sequence ID" value="OIP71755.1"/>
    <property type="molecule type" value="Genomic_DNA"/>
</dbReference>
<dbReference type="Pfam" id="PF04230">
    <property type="entry name" value="PS_pyruv_trans"/>
    <property type="match status" value="1"/>
</dbReference>
<comment type="caution">
    <text evidence="3">The sequence shown here is derived from an EMBL/GenBank/DDBJ whole genome shotgun (WGS) entry which is preliminary data.</text>
</comment>
<keyword evidence="1" id="KW-0175">Coiled coil</keyword>
<dbReference type="AlphaFoldDB" id="A0A1J5GHI8"/>
<dbReference type="GO" id="GO:0016740">
    <property type="term" value="F:transferase activity"/>
    <property type="evidence" value="ECO:0007669"/>
    <property type="project" value="UniProtKB-KW"/>
</dbReference>
<evidence type="ECO:0000259" key="2">
    <source>
        <dbReference type="Pfam" id="PF04230"/>
    </source>
</evidence>
<name>A0A1J5GHI8_9BACT</name>
<organism evidence="3 5">
    <name type="scientific">Candidatus Infernicultor aquiphilus</name>
    <dbReference type="NCBI Taxonomy" id="1805029"/>
    <lineage>
        <taxon>Bacteria</taxon>
        <taxon>Pseudomonadati</taxon>
        <taxon>Atribacterota</taxon>
        <taxon>Candidatus Phoenicimicrobiia</taxon>
        <taxon>Candidatus Pheonicimicrobiales</taxon>
        <taxon>Candidatus Phoenicimicrobiaceae</taxon>
        <taxon>Candidatus Infernicultor</taxon>
    </lineage>
</organism>
<proteinExistence type="predicted"/>
<evidence type="ECO:0000313" key="4">
    <source>
        <dbReference type="EMBL" id="PJB58111.1"/>
    </source>
</evidence>
<evidence type="ECO:0000313" key="6">
    <source>
        <dbReference type="Proteomes" id="UP000228560"/>
    </source>
</evidence>
<dbReference type="STRING" id="1805029.AUK42_03090"/>
<dbReference type="PANTHER" id="PTHR36836:SF1">
    <property type="entry name" value="COLANIC ACID BIOSYNTHESIS PROTEIN WCAK"/>
    <property type="match status" value="1"/>
</dbReference>
<dbReference type="Proteomes" id="UP000228560">
    <property type="component" value="Unassembled WGS sequence"/>
</dbReference>
<evidence type="ECO:0000256" key="1">
    <source>
        <dbReference type="SAM" id="Coils"/>
    </source>
</evidence>
<sequence>MKESKTIVKIMISGYYGFNNFGDEAILKSMVRAFKEKIPQIKILVLSQNPVHTSQAYQVKAINRLHLISILNCLRDTNLFISGGGGLLQDSTGKGWSIWYYLGLILGAKIIRVPVMIYAQGIGPISQPVNKKLMRWILNKVDLITVRDNFSKELLENLGVAKPSIYVNSDPSFLLNKKDINCILNHYPHIQKLMNSDNRPIIGVSVRKYKGNRSDLKIMFAQLADYLIEKYKVKIVFLPFEFDDDVQVSEEILSLMKNQADILKIKLEPEELISILSQFSLLIGVRLHSIIFSSMANLPFIAFKYDPKVKNFVAELGLSELLLELDNVSLEKIQEKIEYIRENKDRIKEILSEKVKDLKEKALINNNLVFKLLKI</sequence>
<dbReference type="PANTHER" id="PTHR36836">
    <property type="entry name" value="COLANIC ACID BIOSYNTHESIS PROTEIN WCAK"/>
    <property type="match status" value="1"/>
</dbReference>